<accession>A0A8C4KS56</accession>
<dbReference type="Ensembl" id="ENSDNVT00000030281.1">
    <property type="protein sequence ID" value="ENSDNVP00000025029.1"/>
    <property type="gene ID" value="ENSDNVG00000017404.1"/>
</dbReference>
<dbReference type="InterPro" id="IPR051588">
    <property type="entry name" value="Cobalamin_Transport"/>
</dbReference>
<dbReference type="GO" id="GO:0031419">
    <property type="term" value="F:cobalamin binding"/>
    <property type="evidence" value="ECO:0007669"/>
    <property type="project" value="InterPro"/>
</dbReference>
<evidence type="ECO:0000256" key="3">
    <source>
        <dbReference type="ARBA" id="ARBA00022426"/>
    </source>
</evidence>
<keyword evidence="5" id="KW-0732">Signal</keyword>
<dbReference type="GO" id="GO:0006824">
    <property type="term" value="P:cobalt ion transport"/>
    <property type="evidence" value="ECO:0007669"/>
    <property type="project" value="UniProtKB-KW"/>
</dbReference>
<proteinExistence type="inferred from homology"/>
<evidence type="ECO:0000256" key="9">
    <source>
        <dbReference type="SAM" id="MobiDB-lite"/>
    </source>
</evidence>
<reference evidence="10" key="2">
    <citation type="submission" date="2025-09" db="UniProtKB">
        <authorList>
            <consortium name="Ensembl"/>
        </authorList>
    </citation>
    <scope>IDENTIFICATION</scope>
</reference>
<keyword evidence="11" id="KW-1185">Reference proteome</keyword>
<evidence type="ECO:0000256" key="7">
    <source>
        <dbReference type="PIRSR" id="PIRSR602157-1"/>
    </source>
</evidence>
<evidence type="ECO:0000313" key="10">
    <source>
        <dbReference type="Ensembl" id="ENSDNVP00000025029.1"/>
    </source>
</evidence>
<dbReference type="AlphaFoldDB" id="A0A8C4KS56"/>
<keyword evidence="4" id="KW-0964">Secreted</keyword>
<evidence type="ECO:0000313" key="11">
    <source>
        <dbReference type="Proteomes" id="UP000694423"/>
    </source>
</evidence>
<comment type="subcellular location">
    <subcellularLocation>
        <location evidence="1">Secreted</location>
    </subcellularLocation>
</comment>
<dbReference type="Proteomes" id="UP000694423">
    <property type="component" value="Unplaced"/>
</dbReference>
<dbReference type="PANTHER" id="PTHR10559:SF15">
    <property type="entry name" value="COBALAMIN BINDING INTRINSIC FACTOR"/>
    <property type="match status" value="1"/>
</dbReference>
<evidence type="ECO:0000256" key="8">
    <source>
        <dbReference type="PIRSR" id="PIRSR602157-2"/>
    </source>
</evidence>
<dbReference type="Gene3D" id="1.50.10.20">
    <property type="match status" value="1"/>
</dbReference>
<protein>
    <submittedName>
        <fullName evidence="10">Cobalamin binding intrinsic factor</fullName>
    </submittedName>
</protein>
<reference evidence="10" key="1">
    <citation type="submission" date="2025-08" db="UniProtKB">
        <authorList>
            <consortium name="Ensembl"/>
        </authorList>
    </citation>
    <scope>IDENTIFICATION</scope>
</reference>
<keyword evidence="3" id="KW-0406">Ion transport</keyword>
<evidence type="ECO:0000256" key="1">
    <source>
        <dbReference type="ARBA" id="ARBA00004613"/>
    </source>
</evidence>
<evidence type="ECO:0000256" key="2">
    <source>
        <dbReference type="ARBA" id="ARBA00006449"/>
    </source>
</evidence>
<gene>
    <name evidence="10" type="primary">CBLIF</name>
</gene>
<feature type="binding site" evidence="7">
    <location>
        <position position="236"/>
    </location>
    <ligand>
        <name>cyanocob(III)alamin</name>
        <dbReference type="ChEBI" id="CHEBI:17439"/>
    </ligand>
</feature>
<dbReference type="GO" id="GO:0015889">
    <property type="term" value="P:cobalamin transport"/>
    <property type="evidence" value="ECO:0007669"/>
    <property type="project" value="InterPro"/>
</dbReference>
<comment type="similarity">
    <text evidence="2">Belongs to the eukaryotic cobalamin transport proteins family.</text>
</comment>
<feature type="binding site" evidence="7">
    <location>
        <position position="295"/>
    </location>
    <ligand>
        <name>cyanocob(III)alamin</name>
        <dbReference type="ChEBI" id="CHEBI:17439"/>
    </ligand>
</feature>
<keyword evidence="3" id="KW-0171">Cobalt transport</keyword>
<feature type="disulfide bond" evidence="8">
    <location>
        <begin position="32"/>
        <end position="275"/>
    </location>
</feature>
<keyword evidence="8" id="KW-1015">Disulfide bond</keyword>
<feature type="binding site" evidence="7">
    <location>
        <position position="184"/>
    </location>
    <ligand>
        <name>cyanocob(III)alamin</name>
        <dbReference type="ChEBI" id="CHEBI:17439"/>
    </ligand>
</feature>
<dbReference type="InterPro" id="IPR002157">
    <property type="entry name" value="Cbl-bd_prot"/>
</dbReference>
<evidence type="ECO:0000256" key="4">
    <source>
        <dbReference type="ARBA" id="ARBA00022525"/>
    </source>
</evidence>
<keyword evidence="6 7" id="KW-0170">Cobalt</keyword>
<organism evidence="10 11">
    <name type="scientific">Dromaius novaehollandiae</name>
    <name type="common">Emu</name>
    <dbReference type="NCBI Taxonomy" id="8790"/>
    <lineage>
        <taxon>Eukaryota</taxon>
        <taxon>Metazoa</taxon>
        <taxon>Chordata</taxon>
        <taxon>Craniata</taxon>
        <taxon>Vertebrata</taxon>
        <taxon>Euteleostomi</taxon>
        <taxon>Archelosauria</taxon>
        <taxon>Archosauria</taxon>
        <taxon>Dinosauria</taxon>
        <taxon>Saurischia</taxon>
        <taxon>Theropoda</taxon>
        <taxon>Coelurosauria</taxon>
        <taxon>Aves</taxon>
        <taxon>Palaeognathae</taxon>
        <taxon>Casuariiformes</taxon>
        <taxon>Dromaiidae</taxon>
        <taxon>Dromaius</taxon>
    </lineage>
</organism>
<dbReference type="GO" id="GO:0005615">
    <property type="term" value="C:extracellular space"/>
    <property type="evidence" value="ECO:0007669"/>
    <property type="project" value="TreeGrafter"/>
</dbReference>
<feature type="binding site" evidence="7">
    <location>
        <begin position="143"/>
        <end position="147"/>
    </location>
    <ligand>
        <name>cyanocob(III)alamin</name>
        <dbReference type="ChEBI" id="CHEBI:17439"/>
    </ligand>
</feature>
<evidence type="ECO:0000256" key="6">
    <source>
        <dbReference type="ARBA" id="ARBA00023285"/>
    </source>
</evidence>
<feature type="compositionally biased region" description="Low complexity" evidence="9">
    <location>
        <begin position="346"/>
        <end position="357"/>
    </location>
</feature>
<keyword evidence="3" id="KW-0813">Transport</keyword>
<dbReference type="PANTHER" id="PTHR10559">
    <property type="entry name" value="TRANSCOBALAMIN-1/GASTRIC INTRINSIC FACTOR"/>
    <property type="match status" value="1"/>
</dbReference>
<name>A0A8C4KS56_DRONO</name>
<dbReference type="Pfam" id="PF01122">
    <property type="entry name" value="Cobalamin_bind"/>
    <property type="match status" value="1"/>
</dbReference>
<feature type="disulfide bond" evidence="8">
    <location>
        <begin position="156"/>
        <end position="195"/>
    </location>
</feature>
<feature type="compositionally biased region" description="Pro residues" evidence="9">
    <location>
        <begin position="330"/>
        <end position="345"/>
    </location>
</feature>
<feature type="region of interest" description="Disordered" evidence="9">
    <location>
        <begin position="326"/>
        <end position="357"/>
    </location>
</feature>
<sequence>GRTPGEARTAPGERMLRAALGVVALLGLAGSCIVPEDTISRMLQHLESSASTDELPNPSILLALNLAGAGDSSSCKQLLQQLKETAVERASKDMTSGDLALYTLALLSSCQDPQQVQALGHTIDLLNRLQEETDQEMVYLGTTTFYQFSLDILALCLEGTGSYEVAAVMLAKEVLNRGSGLSVDTRAVAALALTCAHNRLATEDLSELRELLQHVVTQVASAFLDEQEQGNGMIGNIYSMGLALQVGGSQHPRPSCHPQALTATAAFYAPREWDCTQAFSVVFEHDLQQPMAIAQVLPALLGRTYLDATSVDCTAKADQGRATAVVPTTLYPPPRPSLTPPPSQPPSSRCPIPSSTS</sequence>
<evidence type="ECO:0000256" key="5">
    <source>
        <dbReference type="ARBA" id="ARBA00022729"/>
    </source>
</evidence>